<reference evidence="1 2" key="1">
    <citation type="submission" date="2019-03" db="EMBL/GenBank/DDBJ databases">
        <title>Genomic Encyclopedia of Type Strains, Phase IV (KMG-IV): sequencing the most valuable type-strain genomes for metagenomic binning, comparative biology and taxonomic classification.</title>
        <authorList>
            <person name="Goeker M."/>
        </authorList>
    </citation>
    <scope>NUCLEOTIDE SEQUENCE [LARGE SCALE GENOMIC DNA]</scope>
    <source>
        <strain evidence="1 2">DSM 28404</strain>
    </source>
</reference>
<name>A0A4V6NS76_9PAST</name>
<evidence type="ECO:0008006" key="3">
    <source>
        <dbReference type="Google" id="ProtNLM"/>
    </source>
</evidence>
<dbReference type="Proteomes" id="UP000295763">
    <property type="component" value="Unassembled WGS sequence"/>
</dbReference>
<dbReference type="OrthoDB" id="9809288at2"/>
<sequence length="62" mass="6888">MTDSLNIAQTRYTSKRLDTEFDLQAKGMHSSVIVALGYHADTDPNAAKPKARLSAEQVFTYL</sequence>
<dbReference type="InterPro" id="IPR000415">
    <property type="entry name" value="Nitroreductase-like"/>
</dbReference>
<proteinExistence type="predicted"/>
<dbReference type="Gene3D" id="3.40.109.10">
    <property type="entry name" value="NADH Oxidase"/>
    <property type="match status" value="1"/>
</dbReference>
<evidence type="ECO:0000313" key="1">
    <source>
        <dbReference type="EMBL" id="TCP94983.1"/>
    </source>
</evidence>
<keyword evidence="2" id="KW-1185">Reference proteome</keyword>
<protein>
    <recommendedName>
        <fullName evidence="3">Nitroreductase family protein</fullName>
    </recommendedName>
</protein>
<comment type="caution">
    <text evidence="1">The sequence shown here is derived from an EMBL/GenBank/DDBJ whole genome shotgun (WGS) entry which is preliminary data.</text>
</comment>
<evidence type="ECO:0000313" key="2">
    <source>
        <dbReference type="Proteomes" id="UP000295763"/>
    </source>
</evidence>
<dbReference type="EMBL" id="SLYB01000012">
    <property type="protein sequence ID" value="TCP94983.1"/>
    <property type="molecule type" value="Genomic_DNA"/>
</dbReference>
<dbReference type="SUPFAM" id="SSF55469">
    <property type="entry name" value="FMN-dependent nitroreductase-like"/>
    <property type="match status" value="1"/>
</dbReference>
<dbReference type="GO" id="GO:0016491">
    <property type="term" value="F:oxidoreductase activity"/>
    <property type="evidence" value="ECO:0007669"/>
    <property type="project" value="InterPro"/>
</dbReference>
<gene>
    <name evidence="1" type="ORF">EDC44_11242</name>
</gene>
<accession>A0A4V6NS76</accession>
<dbReference type="RefSeq" id="WP_131976820.1">
    <property type="nucleotide sequence ID" value="NZ_SLYB01000012.1"/>
</dbReference>
<dbReference type="AlphaFoldDB" id="A0A4V6NS76"/>
<organism evidence="1 2">
    <name type="scientific">Cricetibacter osteomyelitidis</name>
    <dbReference type="NCBI Taxonomy" id="1521931"/>
    <lineage>
        <taxon>Bacteria</taxon>
        <taxon>Pseudomonadati</taxon>
        <taxon>Pseudomonadota</taxon>
        <taxon>Gammaproteobacteria</taxon>
        <taxon>Pasteurellales</taxon>
        <taxon>Pasteurellaceae</taxon>
        <taxon>Cricetibacter</taxon>
    </lineage>
</organism>